<dbReference type="PRINTS" id="PR00260">
    <property type="entry name" value="CHEMTRNSDUCR"/>
</dbReference>
<comment type="subcellular location">
    <subcellularLocation>
        <location evidence="1">Membrane</location>
    </subcellularLocation>
</comment>
<keyword evidence="2" id="KW-0488">Methylation</keyword>
<keyword evidence="4" id="KW-0807">Transducer</keyword>
<dbReference type="SUPFAM" id="SSF58104">
    <property type="entry name" value="Methyl-accepting chemotaxis protein (MCP) signaling domain"/>
    <property type="match status" value="1"/>
</dbReference>
<dbReference type="InterPro" id="IPR004090">
    <property type="entry name" value="Chemotax_Me-accpt_rcpt"/>
</dbReference>
<evidence type="ECO:0000256" key="5">
    <source>
        <dbReference type="SAM" id="Coils"/>
    </source>
</evidence>
<dbReference type="GO" id="GO:0004888">
    <property type="term" value="F:transmembrane signaling receptor activity"/>
    <property type="evidence" value="ECO:0007669"/>
    <property type="project" value="InterPro"/>
</dbReference>
<dbReference type="PANTHER" id="PTHR43531:SF14">
    <property type="entry name" value="METHYL-ACCEPTING CHEMOTAXIS PROTEIN I-RELATED"/>
    <property type="match status" value="1"/>
</dbReference>
<dbReference type="InterPro" id="IPR051310">
    <property type="entry name" value="MCP_chemotaxis"/>
</dbReference>
<evidence type="ECO:0000256" key="7">
    <source>
        <dbReference type="SAM" id="Phobius"/>
    </source>
</evidence>
<evidence type="ECO:0000256" key="4">
    <source>
        <dbReference type="PROSITE-ProRule" id="PRU00284"/>
    </source>
</evidence>
<evidence type="ECO:0000313" key="10">
    <source>
        <dbReference type="Proteomes" id="UP000322822"/>
    </source>
</evidence>
<dbReference type="SMART" id="SM00283">
    <property type="entry name" value="MA"/>
    <property type="match status" value="1"/>
</dbReference>
<feature type="transmembrane region" description="Helical" evidence="7">
    <location>
        <begin position="191"/>
        <end position="209"/>
    </location>
</feature>
<feature type="region of interest" description="Disordered" evidence="6">
    <location>
        <begin position="523"/>
        <end position="543"/>
    </location>
</feature>
<dbReference type="Gene3D" id="1.10.287.950">
    <property type="entry name" value="Methyl-accepting chemotaxis protein"/>
    <property type="match status" value="1"/>
</dbReference>
<reference evidence="9 10" key="1">
    <citation type="submission" date="2019-09" db="EMBL/GenBank/DDBJ databases">
        <title>FDA dAtabase for Regulatory Grade micrObial Sequences (FDA-ARGOS): Supporting development and validation of Infectious Disease Dx tests.</title>
        <authorList>
            <person name="Sciortino C."/>
            <person name="Tallon L."/>
            <person name="Sadzewicz L."/>
            <person name="Vavikolanu K."/>
            <person name="Mehta A."/>
            <person name="Aluvathingal J."/>
            <person name="Nadendla S."/>
            <person name="Nandy P."/>
            <person name="Geyer C."/>
            <person name="Yan Y."/>
            <person name="Sichtig H."/>
        </authorList>
    </citation>
    <scope>NUCLEOTIDE SEQUENCE [LARGE SCALE GENOMIC DNA]</scope>
    <source>
        <strain evidence="9 10">FDAARGOS_664</strain>
    </source>
</reference>
<dbReference type="FunFam" id="1.10.287.950:FF:000001">
    <property type="entry name" value="Methyl-accepting chemotaxis sensory transducer"/>
    <property type="match status" value="1"/>
</dbReference>
<keyword evidence="5" id="KW-0175">Coiled coil</keyword>
<feature type="coiled-coil region" evidence="5">
    <location>
        <begin position="301"/>
        <end position="328"/>
    </location>
</feature>
<dbReference type="InterPro" id="IPR024478">
    <property type="entry name" value="HlyB_4HB_MCP"/>
</dbReference>
<feature type="transmembrane region" description="Helical" evidence="7">
    <location>
        <begin position="12"/>
        <end position="34"/>
    </location>
</feature>
<evidence type="ECO:0000313" key="9">
    <source>
        <dbReference type="EMBL" id="QET04810.1"/>
    </source>
</evidence>
<keyword evidence="7" id="KW-1133">Transmembrane helix</keyword>
<dbReference type="GO" id="GO:0007165">
    <property type="term" value="P:signal transduction"/>
    <property type="evidence" value="ECO:0007669"/>
    <property type="project" value="UniProtKB-KW"/>
</dbReference>
<dbReference type="PANTHER" id="PTHR43531">
    <property type="entry name" value="PROTEIN ICFG"/>
    <property type="match status" value="1"/>
</dbReference>
<name>A0A5P2HCL4_9BURK</name>
<dbReference type="Proteomes" id="UP000322822">
    <property type="component" value="Chromosome 2"/>
</dbReference>
<feature type="domain" description="Methyl-accepting transducer" evidence="8">
    <location>
        <begin position="272"/>
        <end position="501"/>
    </location>
</feature>
<gene>
    <name evidence="9" type="ORF">FOB72_22275</name>
</gene>
<dbReference type="EMBL" id="CP044067">
    <property type="protein sequence ID" value="QET04810.1"/>
    <property type="molecule type" value="Genomic_DNA"/>
</dbReference>
<dbReference type="CDD" id="cd11386">
    <property type="entry name" value="MCP_signal"/>
    <property type="match status" value="1"/>
</dbReference>
<dbReference type="GO" id="GO:0006935">
    <property type="term" value="P:chemotaxis"/>
    <property type="evidence" value="ECO:0007669"/>
    <property type="project" value="InterPro"/>
</dbReference>
<dbReference type="Pfam" id="PF00015">
    <property type="entry name" value="MCPsignal"/>
    <property type="match status" value="1"/>
</dbReference>
<evidence type="ECO:0000256" key="6">
    <source>
        <dbReference type="SAM" id="MobiDB-lite"/>
    </source>
</evidence>
<keyword evidence="7" id="KW-0472">Membrane</keyword>
<dbReference type="RefSeq" id="WP_150374873.1">
    <property type="nucleotide sequence ID" value="NZ_CP044067.1"/>
</dbReference>
<dbReference type="InterPro" id="IPR047347">
    <property type="entry name" value="YvaQ-like_sensor"/>
</dbReference>
<dbReference type="OrthoDB" id="1884279at2"/>
<dbReference type="CDD" id="cd19411">
    <property type="entry name" value="MCP2201-like_sensor"/>
    <property type="match status" value="1"/>
</dbReference>
<dbReference type="InterPro" id="IPR004089">
    <property type="entry name" value="MCPsignal_dom"/>
</dbReference>
<dbReference type="PROSITE" id="PS50111">
    <property type="entry name" value="CHEMOTAXIS_TRANSDUC_2"/>
    <property type="match status" value="1"/>
</dbReference>
<evidence type="ECO:0000256" key="3">
    <source>
        <dbReference type="ARBA" id="ARBA00029447"/>
    </source>
</evidence>
<comment type="similarity">
    <text evidence="3">Belongs to the methyl-accepting chemotaxis (MCP) protein family.</text>
</comment>
<organism evidence="9 10">
    <name type="scientific">Cupriavidus pauculus</name>
    <dbReference type="NCBI Taxonomy" id="82633"/>
    <lineage>
        <taxon>Bacteria</taxon>
        <taxon>Pseudomonadati</taxon>
        <taxon>Pseudomonadota</taxon>
        <taxon>Betaproteobacteria</taxon>
        <taxon>Burkholderiales</taxon>
        <taxon>Burkholderiaceae</taxon>
        <taxon>Cupriavidus</taxon>
    </lineage>
</organism>
<dbReference type="GO" id="GO:0005886">
    <property type="term" value="C:plasma membrane"/>
    <property type="evidence" value="ECO:0007669"/>
    <property type="project" value="TreeGrafter"/>
</dbReference>
<dbReference type="AlphaFoldDB" id="A0A5P2HCL4"/>
<evidence type="ECO:0000256" key="1">
    <source>
        <dbReference type="ARBA" id="ARBA00004370"/>
    </source>
</evidence>
<evidence type="ECO:0000259" key="8">
    <source>
        <dbReference type="PROSITE" id="PS50111"/>
    </source>
</evidence>
<accession>A0A5P2HCL4</accession>
<sequence>MKLADTRVGTRLVAGFFFVLVLLAIIVGIAWWRLHASSGDISTMMNDVLVKERLASEWAASTNVNGARTMILVETTDSERQKQIQAQIKETSSRISEIQKRLESLAQETEEHDFFAMIAEKRSAYIAARDRVFKEKAVNEASARNLMRTSLEPALSAYVAAIGKMTAHHSARSASMSEDILRLSRASQQQVLILGGLAVLLGLGMAFVISRSIRKQLGGEPAYAVEVAHRIAAGDLTSTIRAAGGSAEDSLLNAMEIMQGSLARIVSDVRNGTDTIATASSQIAAGNLELSSRTEEQAASLEETTASIEELTSTIRQNAENARQANALAVTVSDVAMKGGAVVSQVVETMGSINASSRKIVDIIGVIEGIAFQTNILALNAAVEAARAGEQGRGFAVVAGEVRGLAQRSAAAAKEIKTLIDDSVAEVDHGNRLVGEAGVTMDEIVSGVRRVTDLMGEITTATREQFAGIEQVNHAIVQIDEVTQQNAALVEQASAATQSMQEQARTLAEAVRVFKLEAGATQGADADANTGPDTRGRASSPGWALRVEAV</sequence>
<proteinExistence type="inferred from homology"/>
<feature type="coiled-coil region" evidence="5">
    <location>
        <begin position="81"/>
        <end position="108"/>
    </location>
</feature>
<keyword evidence="7" id="KW-0812">Transmembrane</keyword>
<evidence type="ECO:0000256" key="2">
    <source>
        <dbReference type="ARBA" id="ARBA00022481"/>
    </source>
</evidence>
<dbReference type="Pfam" id="PF12729">
    <property type="entry name" value="4HB_MCP_1"/>
    <property type="match status" value="1"/>
</dbReference>
<protein>
    <recommendedName>
        <fullName evidence="8">Methyl-accepting transducer domain-containing protein</fullName>
    </recommendedName>
</protein>